<proteinExistence type="predicted"/>
<sequence length="166" mass="18189">MLFMSGLAFATPQVAEVIIINDEPTALLAEPLAPLLEEKKISDNLSAALGGWCSTANWRGYVGTWGIRDGALYLVKLGSRCHQPSEVPLDAVIPSASLPQRAYWFSGELTIPLVKRSIGWHLGEEFMLMRYELITVVHGVVTDRRTIERPRHGASTSASSSPRADD</sequence>
<accession>A0AAE3I4P9</accession>
<dbReference type="Proteomes" id="UP001164374">
    <property type="component" value="Unassembled WGS sequence"/>
</dbReference>
<reference evidence="2" key="2">
    <citation type="submission" date="2023-02" db="EMBL/GenBank/DDBJ databases">
        <authorList>
            <person name="Lu C.-H."/>
        </authorList>
    </citation>
    <scope>NUCLEOTIDE SEQUENCE</scope>
    <source>
        <strain evidence="2">22TCCZM01-4</strain>
    </source>
</reference>
<dbReference type="EMBL" id="JAOCQJ010000004">
    <property type="protein sequence ID" value="MCT7317429.1"/>
    <property type="molecule type" value="Genomic_DNA"/>
</dbReference>
<feature type="compositionally biased region" description="Polar residues" evidence="1">
    <location>
        <begin position="154"/>
        <end position="166"/>
    </location>
</feature>
<protein>
    <submittedName>
        <fullName evidence="2">Uncharacterized protein</fullName>
    </submittedName>
</protein>
<comment type="caution">
    <text evidence="2">The sequence shown here is derived from an EMBL/GenBank/DDBJ whole genome shotgun (WGS) entry which is preliminary data.</text>
</comment>
<dbReference type="AlphaFoldDB" id="A0AAE3I4P9"/>
<gene>
    <name evidence="2" type="ORF">N5I87_15585</name>
</gene>
<evidence type="ECO:0000256" key="1">
    <source>
        <dbReference type="SAM" id="MobiDB-lite"/>
    </source>
</evidence>
<name>A0AAE3I4P9_9RALS</name>
<evidence type="ECO:0000313" key="2">
    <source>
        <dbReference type="EMBL" id="MCT7317429.1"/>
    </source>
</evidence>
<feature type="region of interest" description="Disordered" evidence="1">
    <location>
        <begin position="147"/>
        <end position="166"/>
    </location>
</feature>
<reference evidence="2" key="1">
    <citation type="journal article" date="2023" name="Front. Microbiol.">
        <title>Ralstonia chuxiongensis sp. nov., Ralstonia mojiangensis sp. nov., and Ralstonia soli sp. nov., isolated from tobacco fields, are three novel species in the family Burkholderiaceae.</title>
        <authorList>
            <person name="Lu C.H."/>
            <person name="Zhang Y.Y."/>
            <person name="Jiang N."/>
            <person name="Chen W."/>
            <person name="Shao X."/>
            <person name="Zhao Z.M."/>
            <person name="Lu W.L."/>
            <person name="Hu X."/>
            <person name="Xi Y.X."/>
            <person name="Zou S.Y."/>
            <person name="Wei Q.J."/>
            <person name="Lin Z.L."/>
            <person name="Gong L."/>
            <person name="Gai X.T."/>
            <person name="Zhang L.Q."/>
            <person name="Li J.Y."/>
            <person name="Jin Y."/>
            <person name="Xia Z.Y."/>
        </authorList>
    </citation>
    <scope>NUCLEOTIDE SEQUENCE</scope>
    <source>
        <strain evidence="2">22TCCZM01-4</strain>
    </source>
</reference>
<organism evidence="2 3">
    <name type="scientific">Ralstonia mojiangensis</name>
    <dbReference type="NCBI Taxonomy" id="2953895"/>
    <lineage>
        <taxon>Bacteria</taxon>
        <taxon>Pseudomonadati</taxon>
        <taxon>Pseudomonadota</taxon>
        <taxon>Betaproteobacteria</taxon>
        <taxon>Burkholderiales</taxon>
        <taxon>Burkholderiaceae</taxon>
        <taxon>Ralstonia</taxon>
    </lineage>
</organism>
<dbReference type="RefSeq" id="WP_260800143.1">
    <property type="nucleotide sequence ID" value="NZ_JAOCQJ010000004.1"/>
</dbReference>
<evidence type="ECO:0000313" key="3">
    <source>
        <dbReference type="Proteomes" id="UP001164374"/>
    </source>
</evidence>